<reference evidence="2" key="1">
    <citation type="journal article" date="2015" name="Nat. Genet.">
        <title>The genome and transcriptome of the zoonotic hookworm Ancylostoma ceylanicum identify infection-specific gene families.</title>
        <authorList>
            <person name="Schwarz E.M."/>
            <person name="Hu Y."/>
            <person name="Antoshechkin I."/>
            <person name="Miller M.M."/>
            <person name="Sternberg P.W."/>
            <person name="Aroian R.V."/>
        </authorList>
    </citation>
    <scope>NUCLEOTIDE SEQUENCE</scope>
    <source>
        <strain evidence="2">HY135</strain>
    </source>
</reference>
<dbReference type="Proteomes" id="UP000024635">
    <property type="component" value="Unassembled WGS sequence"/>
</dbReference>
<sequence length="85" mass="9752">MNRVIRPLQICVKDPRDRSPGNTSVRFSKGTEIFLCWRLKIFLDACTGNVNHDCTSSERCGCWVLSSPRRADVVALQRAERRSRD</sequence>
<evidence type="ECO:0000313" key="2">
    <source>
        <dbReference type="Proteomes" id="UP000024635"/>
    </source>
</evidence>
<accession>A0A016V806</accession>
<name>A0A016V806_9BILA</name>
<proteinExistence type="predicted"/>
<gene>
    <name evidence="1" type="primary">Acey_s0016.g2998</name>
    <name evidence="1" type="ORF">Y032_0016g2998</name>
</gene>
<dbReference type="AlphaFoldDB" id="A0A016V806"/>
<protein>
    <submittedName>
        <fullName evidence="1">Uncharacterized protein</fullName>
    </submittedName>
</protein>
<keyword evidence="2" id="KW-1185">Reference proteome</keyword>
<organism evidence="1 2">
    <name type="scientific">Ancylostoma ceylanicum</name>
    <dbReference type="NCBI Taxonomy" id="53326"/>
    <lineage>
        <taxon>Eukaryota</taxon>
        <taxon>Metazoa</taxon>
        <taxon>Ecdysozoa</taxon>
        <taxon>Nematoda</taxon>
        <taxon>Chromadorea</taxon>
        <taxon>Rhabditida</taxon>
        <taxon>Rhabditina</taxon>
        <taxon>Rhabditomorpha</taxon>
        <taxon>Strongyloidea</taxon>
        <taxon>Ancylostomatidae</taxon>
        <taxon>Ancylostomatinae</taxon>
        <taxon>Ancylostoma</taxon>
    </lineage>
</organism>
<evidence type="ECO:0000313" key="1">
    <source>
        <dbReference type="EMBL" id="EYC22873.1"/>
    </source>
</evidence>
<dbReference type="EMBL" id="JARK01001352">
    <property type="protein sequence ID" value="EYC22873.1"/>
    <property type="molecule type" value="Genomic_DNA"/>
</dbReference>
<comment type="caution">
    <text evidence="1">The sequence shown here is derived from an EMBL/GenBank/DDBJ whole genome shotgun (WGS) entry which is preliminary data.</text>
</comment>